<dbReference type="AlphaFoldDB" id="A0A1X1Y9K1"/>
<sequence>MDFGALPPEINSARIYAGPGAGPTLAAATAWDQLADELYSAAVSYHSVVTGLTTGPWLGQASAAMAAAAAPHVTWLTTTATHAEQTAHQARTAAAAYEAALSMTVPPPLVAANRALLMSLIATNVLGQNTPAIAATEAHYAEMWAQDAAAMYGYAANSAAAATLTPFTPPQQTTSPGALAGQAAALAQATGTSAATNTQAALSQAMSALPTALQGFASPLSSTSATSSLSSLNSALSSLSPALSMTSSAGWISSALLSNANQLKSLMPGAAASNTASGSALVGGLSSATSAPVPRGLTDLASAGGGAAVSAGMGRAGALGALSVPQSWASAAHTTSSAAPVLPGLKLGAAPTVAPAEPAGMLGGLPLATSAGRGTDSSASRPGPRITVIQRPPTAG</sequence>
<evidence type="ECO:0000256" key="2">
    <source>
        <dbReference type="SAM" id="MobiDB-lite"/>
    </source>
</evidence>
<dbReference type="GO" id="GO:0052572">
    <property type="term" value="P:response to host immune response"/>
    <property type="evidence" value="ECO:0007669"/>
    <property type="project" value="TreeGrafter"/>
</dbReference>
<name>A0A1X1Y9K1_9MYCO</name>
<dbReference type="Proteomes" id="UP000193487">
    <property type="component" value="Unassembled WGS sequence"/>
</dbReference>
<protein>
    <recommendedName>
        <fullName evidence="7">PPE family protein</fullName>
    </recommendedName>
</protein>
<dbReference type="EMBL" id="LQPE01000038">
    <property type="protein sequence ID" value="ORW07745.1"/>
    <property type="molecule type" value="Genomic_DNA"/>
</dbReference>
<feature type="region of interest" description="Disordered" evidence="2">
    <location>
        <begin position="364"/>
        <end position="396"/>
    </location>
</feature>
<proteinExistence type="inferred from homology"/>
<evidence type="ECO:0000259" key="3">
    <source>
        <dbReference type="Pfam" id="PF00823"/>
    </source>
</evidence>
<comment type="caution">
    <text evidence="5">The sequence shown here is derived from an EMBL/GenBank/DDBJ whole genome shotgun (WGS) entry which is preliminary data.</text>
</comment>
<dbReference type="Gene3D" id="1.20.1260.20">
    <property type="entry name" value="PPE superfamily"/>
    <property type="match status" value="1"/>
</dbReference>
<accession>A0A1X1Y9K1</accession>
<dbReference type="SUPFAM" id="SSF140459">
    <property type="entry name" value="PE/PPE dimer-like"/>
    <property type="match status" value="1"/>
</dbReference>
<evidence type="ECO:0000313" key="5">
    <source>
        <dbReference type="EMBL" id="ORW07745.1"/>
    </source>
</evidence>
<evidence type="ECO:0000256" key="1">
    <source>
        <dbReference type="ARBA" id="ARBA00010652"/>
    </source>
</evidence>
<dbReference type="RefSeq" id="WP_045378446.1">
    <property type="nucleotide sequence ID" value="NZ_BBKA01000050.1"/>
</dbReference>
<keyword evidence="6" id="KW-1185">Reference proteome</keyword>
<reference evidence="5 6" key="1">
    <citation type="submission" date="2016-01" db="EMBL/GenBank/DDBJ databases">
        <title>The new phylogeny of the genus Mycobacterium.</title>
        <authorList>
            <person name="Tarcisio F."/>
            <person name="Conor M."/>
            <person name="Antonella G."/>
            <person name="Elisabetta G."/>
            <person name="Giulia F.S."/>
            <person name="Sara T."/>
            <person name="Anna F."/>
            <person name="Clotilde B."/>
            <person name="Roberto B."/>
            <person name="Veronica D.S."/>
            <person name="Fabio R."/>
            <person name="Monica P."/>
            <person name="Olivier J."/>
            <person name="Enrico T."/>
            <person name="Nicola S."/>
        </authorList>
    </citation>
    <scope>NUCLEOTIDE SEQUENCE [LARGE SCALE GENOMIC DNA]</scope>
    <source>
        <strain evidence="5 6">DSM 45166</strain>
    </source>
</reference>
<evidence type="ECO:0008006" key="7">
    <source>
        <dbReference type="Google" id="ProtNLM"/>
    </source>
</evidence>
<dbReference type="Pfam" id="PF12484">
    <property type="entry name" value="PPE-SVP"/>
    <property type="match status" value="1"/>
</dbReference>
<dbReference type="PANTHER" id="PTHR46766:SF1">
    <property type="entry name" value="GLUTAMINE-RICH PROTEIN 2"/>
    <property type="match status" value="1"/>
</dbReference>
<feature type="domain" description="PPE" evidence="3">
    <location>
        <begin position="2"/>
        <end position="164"/>
    </location>
</feature>
<dbReference type="InterPro" id="IPR022171">
    <property type="entry name" value="PPE_C"/>
</dbReference>
<evidence type="ECO:0000259" key="4">
    <source>
        <dbReference type="Pfam" id="PF12484"/>
    </source>
</evidence>
<evidence type="ECO:0000313" key="6">
    <source>
        <dbReference type="Proteomes" id="UP000193487"/>
    </source>
</evidence>
<dbReference type="InterPro" id="IPR000030">
    <property type="entry name" value="PPE_dom"/>
</dbReference>
<gene>
    <name evidence="5" type="ORF">AWC14_23800</name>
</gene>
<dbReference type="FunFam" id="1.20.1260.20:FF:000001">
    <property type="entry name" value="PPE family protein PPE41"/>
    <property type="match status" value="1"/>
</dbReference>
<dbReference type="Pfam" id="PF00823">
    <property type="entry name" value="PPE"/>
    <property type="match status" value="1"/>
</dbReference>
<feature type="domain" description="PPE family C-terminal" evidence="4">
    <location>
        <begin position="310"/>
        <end position="392"/>
    </location>
</feature>
<dbReference type="PANTHER" id="PTHR46766">
    <property type="entry name" value="GLUTAMINE-RICH PROTEIN 2"/>
    <property type="match status" value="1"/>
</dbReference>
<comment type="similarity">
    <text evidence="1">Belongs to the mycobacterial PPE family.</text>
</comment>
<organism evidence="5 6">
    <name type="scientific">Mycobacterium kyorinense</name>
    <dbReference type="NCBI Taxonomy" id="487514"/>
    <lineage>
        <taxon>Bacteria</taxon>
        <taxon>Bacillati</taxon>
        <taxon>Actinomycetota</taxon>
        <taxon>Actinomycetes</taxon>
        <taxon>Mycobacteriales</taxon>
        <taxon>Mycobacteriaceae</taxon>
        <taxon>Mycobacterium</taxon>
    </lineage>
</organism>
<dbReference type="InterPro" id="IPR038332">
    <property type="entry name" value="PPE_sf"/>
</dbReference>
<dbReference type="OrthoDB" id="4714382at2"/>